<comment type="caution">
    <text evidence="4">Lacks conserved residue(s) required for the propagation of feature annotation.</text>
</comment>
<dbReference type="HAMAP" id="MF_01989">
    <property type="entry name" value="Cyc_amidohydrol"/>
    <property type="match status" value="1"/>
</dbReference>
<keyword evidence="6" id="KW-1185">Reference proteome</keyword>
<evidence type="ECO:0000256" key="2">
    <source>
        <dbReference type="ARBA" id="ARBA00011881"/>
    </source>
</evidence>
<reference evidence="5 6" key="1">
    <citation type="submission" date="2019-06" db="EMBL/GenBank/DDBJ databases">
        <title>Genomic Encyclopedia of Type Strains, Phase IV (KMG-V): Genome sequencing to study the core and pangenomes of soil and plant-associated prokaryotes.</title>
        <authorList>
            <person name="Whitman W."/>
        </authorList>
    </citation>
    <scope>NUCLEOTIDE SEQUENCE [LARGE SCALE GENOMIC DNA]</scope>
    <source>
        <strain evidence="5 6">BR 10556</strain>
    </source>
</reference>
<keyword evidence="4" id="KW-0460">Magnesium</keyword>
<dbReference type="Pfam" id="PF09663">
    <property type="entry name" value="Amido_AtzD_TrzD"/>
    <property type="match status" value="1"/>
</dbReference>
<dbReference type="EC" id="3.5.2.-" evidence="4"/>
<dbReference type="OrthoDB" id="569708at2"/>
<feature type="binding site" evidence="4">
    <location>
        <position position="192"/>
    </location>
    <ligand>
        <name>substrate</name>
    </ligand>
</feature>
<keyword evidence="3 4" id="KW-0378">Hydrolase</keyword>
<feature type="region of interest" description="RU A" evidence="4">
    <location>
        <begin position="1"/>
        <end position="103"/>
    </location>
</feature>
<dbReference type="InterPro" id="IPR014086">
    <property type="entry name" value="AtzD/Barbiturase"/>
</dbReference>
<evidence type="ECO:0000256" key="4">
    <source>
        <dbReference type="HAMAP-Rule" id="MF_01989"/>
    </source>
</evidence>
<dbReference type="InterPro" id="IPR043007">
    <property type="entry name" value="AtzD/Barbiturase_RUC"/>
</dbReference>
<dbReference type="NCBIfam" id="TIGR02714">
    <property type="entry name" value="amido_AtzD_TrzD"/>
    <property type="match status" value="1"/>
</dbReference>
<feature type="binding site" evidence="4">
    <location>
        <position position="349"/>
    </location>
    <ligand>
        <name>Mg(2+)</name>
        <dbReference type="ChEBI" id="CHEBI:18420"/>
        <note>structural</note>
    </ligand>
</feature>
<name>A0A560KUW0_9BRAD</name>
<feature type="binding site" evidence="4">
    <location>
        <position position="52"/>
    </location>
    <ligand>
        <name>substrate</name>
    </ligand>
</feature>
<dbReference type="GO" id="GO:0016812">
    <property type="term" value="F:hydrolase activity, acting on carbon-nitrogen (but not peptide) bonds, in cyclic amides"/>
    <property type="evidence" value="ECO:0007669"/>
    <property type="project" value="UniProtKB-UniRule"/>
</dbReference>
<sequence length="370" mass="38183">MRTARVFRLSMAHPGDLSELEDLIERGTIKAADVAAIIGKTEGNGGVNDFTRGYFTQTLMALLSKHLGRPATELIREIPCVLSGGTEGVMSPHYSVFCVSEGAAKRHPSALAIGTAFSAPVPAEEVGRPAHVESVAATVRAAILDAGIERPEDVHFVQVKCPCVTVARAAAAIAAGKTPLTNDPNKSMAFARAAGAFGVAMGLSEIGPDDFTDASLLADFSIQSPRASISSGVEVESNEVVVLGNSPGWAGDLRIAHRPMADALDIGAVVDVLADLSIAASPQVSAADAGRIASVLVKCEPDRRGRIRGHRHTMLDDTDINAQRHIRGAVAGLVAGVIGDGRIFVSGGAEHQGPDGGGLIAVIASQEEAG</sequence>
<gene>
    <name evidence="5" type="ORF">FBZ95_1011005</name>
</gene>
<feature type="binding site" evidence="4">
    <location>
        <position position="300"/>
    </location>
    <ligand>
        <name>Mg(2+)</name>
        <dbReference type="ChEBI" id="CHEBI:18420"/>
        <note>structural</note>
    </ligand>
</feature>
<feature type="binding site" evidence="4">
    <location>
        <position position="354"/>
    </location>
    <ligand>
        <name>Mg(2+)</name>
        <dbReference type="ChEBI" id="CHEBI:18420"/>
        <note>structural</note>
    </ligand>
</feature>
<evidence type="ECO:0000313" key="5">
    <source>
        <dbReference type="EMBL" id="TWB84560.1"/>
    </source>
</evidence>
<dbReference type="Gene3D" id="3.30.1330.160">
    <property type="entry name" value="Cyanuric acid hydrolase/Barbituras, RU C"/>
    <property type="match status" value="1"/>
</dbReference>
<feature type="active site" description="Nucleophile" evidence="4">
    <location>
        <position position="230"/>
    </location>
</feature>
<comment type="similarity">
    <text evidence="1 4">Belongs to the cyclic amide hydrolase (CyAH) family.</text>
</comment>
<evidence type="ECO:0000256" key="1">
    <source>
        <dbReference type="ARBA" id="ARBA00010947"/>
    </source>
</evidence>
<comment type="subunit">
    <text evidence="2 4">Homotetramer.</text>
</comment>
<dbReference type="InterPro" id="IPR043006">
    <property type="entry name" value="AtzD/Barbiturase_RUB"/>
</dbReference>
<feature type="region of interest" description="RU C" evidence="4">
    <location>
        <begin position="253"/>
        <end position="370"/>
    </location>
</feature>
<evidence type="ECO:0000256" key="3">
    <source>
        <dbReference type="ARBA" id="ARBA00022801"/>
    </source>
</evidence>
<dbReference type="GO" id="GO:0046872">
    <property type="term" value="F:metal ion binding"/>
    <property type="evidence" value="ECO:0007669"/>
    <property type="project" value="UniProtKB-UniRule"/>
</dbReference>
<feature type="binding site" evidence="4">
    <location>
        <begin position="230"/>
        <end position="231"/>
    </location>
    <ligand>
        <name>substrate</name>
    </ligand>
</feature>
<comment type="caution">
    <text evidence="5">The sequence shown here is derived from an EMBL/GenBank/DDBJ whole genome shotgun (WGS) entry which is preliminary data.</text>
</comment>
<feature type="binding site" evidence="4">
    <location>
        <position position="352"/>
    </location>
    <ligand>
        <name>Mg(2+)</name>
        <dbReference type="ChEBI" id="CHEBI:18420"/>
        <note>structural</note>
    </ligand>
</feature>
<feature type="binding site" evidence="4">
    <location>
        <position position="357"/>
    </location>
    <ligand>
        <name>Mg(2+)</name>
        <dbReference type="ChEBI" id="CHEBI:18420"/>
        <note>structural</note>
    </ligand>
</feature>
<protein>
    <recommendedName>
        <fullName evidence="4">Cyclic amide hydrolase</fullName>
        <shortName evidence="4">CyAH</shortName>
        <ecNumber evidence="4">3.5.2.-</ecNumber>
    </recommendedName>
    <alternativeName>
        <fullName evidence="4">Ring-opening amidohydrolase</fullName>
    </alternativeName>
</protein>
<comment type="domain">
    <text evidence="4">The monomer structure is formed from three repeating units (RUs) that share the same structure as one another. The monomer and the active site possess nearly threefold rotational symmetry, to the extent that the active site possesses three potential Ser-Lys catalytic dyads, but one of the 3 active site surfaces varies in composition suggesting it is involved in confering substrate specificity.</text>
</comment>
<dbReference type="RefSeq" id="WP_080138213.1">
    <property type="nucleotide sequence ID" value="NZ_LWIG01000026.1"/>
</dbReference>
<feature type="binding site" evidence="4">
    <location>
        <begin position="346"/>
        <end position="347"/>
    </location>
    <ligand>
        <name>substrate</name>
    </ligand>
</feature>
<dbReference type="InterPro" id="IPR043008">
    <property type="entry name" value="AtzD/Barbiturase_RUA"/>
</dbReference>
<accession>A0A560KUW0</accession>
<feature type="active site" evidence="4">
    <location>
        <position position="160"/>
    </location>
</feature>
<dbReference type="Gene3D" id="3.30.1330.170">
    <property type="entry name" value="Cyanuric acid hydrolase/Barbiturase, RU A"/>
    <property type="match status" value="1"/>
</dbReference>
<feature type="binding site" evidence="4">
    <location>
        <position position="327"/>
    </location>
    <ligand>
        <name>substrate</name>
    </ligand>
</feature>
<dbReference type="Gene3D" id="3.30.1330.180">
    <property type="entry name" value="Cyanuric acid hydrolase/Barbiturase, RU B"/>
    <property type="match status" value="1"/>
</dbReference>
<dbReference type="Proteomes" id="UP000315914">
    <property type="component" value="Unassembled WGS sequence"/>
</dbReference>
<organism evidence="5 6">
    <name type="scientific">Bradyrhizobium sacchari</name>
    <dbReference type="NCBI Taxonomy" id="1399419"/>
    <lineage>
        <taxon>Bacteria</taxon>
        <taxon>Pseudomonadati</taxon>
        <taxon>Pseudomonadota</taxon>
        <taxon>Alphaproteobacteria</taxon>
        <taxon>Hyphomicrobiales</taxon>
        <taxon>Nitrobacteraceae</taxon>
        <taxon>Bradyrhizobium</taxon>
    </lineage>
</organism>
<dbReference type="EMBL" id="VITW01000001">
    <property type="protein sequence ID" value="TWB84560.1"/>
    <property type="molecule type" value="Genomic_DNA"/>
</dbReference>
<feature type="binding site" evidence="4">
    <location>
        <position position="353"/>
    </location>
    <ligand>
        <name>Mg(2+)</name>
        <dbReference type="ChEBI" id="CHEBI:18420"/>
        <note>structural</note>
    </ligand>
</feature>
<feature type="binding site" evidence="4">
    <location>
        <begin position="83"/>
        <end position="84"/>
    </location>
    <ligand>
        <name>substrate</name>
    </ligand>
</feature>
<comment type="function">
    <text evidence="4">Cyclic amide hydrolase of unknown substrate specificity. Catalyzes the hydrolytic ring-opening of a cyclic amide. Does not act on cyanuric acid nor barbituric acid.</text>
</comment>
<dbReference type="AlphaFoldDB" id="A0A560KUW0"/>
<keyword evidence="4" id="KW-0479">Metal-binding</keyword>
<evidence type="ECO:0000313" key="6">
    <source>
        <dbReference type="Proteomes" id="UP000315914"/>
    </source>
</evidence>
<dbReference type="STRING" id="1399419.A5906_04675"/>
<proteinExistence type="inferred from homology"/>